<dbReference type="EMBL" id="JAUSTF010000002">
    <property type="protein sequence ID" value="MDQ0179953.1"/>
    <property type="molecule type" value="Genomic_DNA"/>
</dbReference>
<sequence>MTHWLAGSLKENCWDRTPDGGAFDGGALDGGALDGGSLAAAVGTAVVVATVGTAVWRPEGDGADVGEATRVSGLQAAKAAIPAPAARSVAKDLRLGPQL</sequence>
<name>A0AAW8D9U6_9MICC</name>
<dbReference type="Proteomes" id="UP001242995">
    <property type="component" value="Unassembled WGS sequence"/>
</dbReference>
<gene>
    <name evidence="1" type="ORF">J2S90_000334</name>
    <name evidence="2" type="ORF">J2S93_001369</name>
</gene>
<accession>A0AAW8D9U6</accession>
<protein>
    <submittedName>
        <fullName evidence="1">Uncharacterized protein</fullName>
    </submittedName>
</protein>
<dbReference type="AlphaFoldDB" id="A0AAW8D9U6"/>
<keyword evidence="3" id="KW-1185">Reference proteome</keyword>
<evidence type="ECO:0000313" key="2">
    <source>
        <dbReference type="EMBL" id="MDQ0179953.1"/>
    </source>
</evidence>
<evidence type="ECO:0000313" key="4">
    <source>
        <dbReference type="Proteomes" id="UP001242995"/>
    </source>
</evidence>
<evidence type="ECO:0000313" key="1">
    <source>
        <dbReference type="EMBL" id="MDP9903394.1"/>
    </source>
</evidence>
<comment type="caution">
    <text evidence="1">The sequence shown here is derived from an EMBL/GenBank/DDBJ whole genome shotgun (WGS) entry which is preliminary data.</text>
</comment>
<proteinExistence type="predicted"/>
<dbReference type="Proteomes" id="UP001230951">
    <property type="component" value="Unassembled WGS sequence"/>
</dbReference>
<dbReference type="EMBL" id="JAUSRG010000001">
    <property type="protein sequence ID" value="MDP9903394.1"/>
    <property type="molecule type" value="Genomic_DNA"/>
</dbReference>
<reference evidence="1 3" key="1">
    <citation type="submission" date="2023-07" db="EMBL/GenBank/DDBJ databases">
        <title>Sorghum-associated microbial communities from plants grown in Nebraska, USA.</title>
        <authorList>
            <person name="Schachtman D."/>
        </authorList>
    </citation>
    <scope>NUCLEOTIDE SEQUENCE</scope>
    <source>
        <strain evidence="1">DS1006</strain>
        <strain evidence="2 3">DS1016</strain>
    </source>
</reference>
<organism evidence="1 4">
    <name type="scientific">Arthrobacter bambusae</name>
    <dbReference type="NCBI Taxonomy" id="1338426"/>
    <lineage>
        <taxon>Bacteria</taxon>
        <taxon>Bacillati</taxon>
        <taxon>Actinomycetota</taxon>
        <taxon>Actinomycetes</taxon>
        <taxon>Micrococcales</taxon>
        <taxon>Micrococcaceae</taxon>
        <taxon>Arthrobacter</taxon>
    </lineage>
</organism>
<evidence type="ECO:0000313" key="3">
    <source>
        <dbReference type="Proteomes" id="UP001230951"/>
    </source>
</evidence>